<name>A0ABD0N976_CIRMR</name>
<accession>A0ABD0N976</accession>
<dbReference type="EMBL" id="JAMKFB020000023">
    <property type="protein sequence ID" value="KAL0158644.1"/>
    <property type="molecule type" value="Genomic_DNA"/>
</dbReference>
<dbReference type="SUPFAM" id="SSF48726">
    <property type="entry name" value="Immunoglobulin"/>
    <property type="match status" value="1"/>
</dbReference>
<sequence length="57" mass="6395">ITWRRANGVPFPSKVKMKNSNVVLEIPSFQQEDAGGYECVAENKMGKNTVQGRLSFH</sequence>
<evidence type="ECO:0000313" key="2">
    <source>
        <dbReference type="EMBL" id="KAL0158644.1"/>
    </source>
</evidence>
<proteinExistence type="predicted"/>
<dbReference type="InterPro" id="IPR013098">
    <property type="entry name" value="Ig_I-set"/>
</dbReference>
<dbReference type="InterPro" id="IPR036179">
    <property type="entry name" value="Ig-like_dom_sf"/>
</dbReference>
<reference evidence="2 3" key="1">
    <citation type="submission" date="2024-05" db="EMBL/GenBank/DDBJ databases">
        <title>Genome sequencing and assembly of Indian major carp, Cirrhinus mrigala (Hamilton, 1822).</title>
        <authorList>
            <person name="Mohindra V."/>
            <person name="Chowdhury L.M."/>
            <person name="Lal K."/>
            <person name="Jena J.K."/>
        </authorList>
    </citation>
    <scope>NUCLEOTIDE SEQUENCE [LARGE SCALE GENOMIC DNA]</scope>
    <source>
        <strain evidence="2">CM1030</strain>
        <tissue evidence="2">Blood</tissue>
    </source>
</reference>
<dbReference type="Gene3D" id="2.60.40.10">
    <property type="entry name" value="Immunoglobulins"/>
    <property type="match status" value="1"/>
</dbReference>
<dbReference type="InterPro" id="IPR007110">
    <property type="entry name" value="Ig-like_dom"/>
</dbReference>
<feature type="domain" description="Ig-like" evidence="1">
    <location>
        <begin position="1"/>
        <end position="55"/>
    </location>
</feature>
<gene>
    <name evidence="2" type="ORF">M9458_046720</name>
</gene>
<dbReference type="Proteomes" id="UP001529510">
    <property type="component" value="Unassembled WGS sequence"/>
</dbReference>
<feature type="non-terminal residue" evidence="2">
    <location>
        <position position="1"/>
    </location>
</feature>
<dbReference type="AlphaFoldDB" id="A0ABD0N976"/>
<dbReference type="Pfam" id="PF07679">
    <property type="entry name" value="I-set"/>
    <property type="match status" value="1"/>
</dbReference>
<dbReference type="PROSITE" id="PS50835">
    <property type="entry name" value="IG_LIKE"/>
    <property type="match status" value="1"/>
</dbReference>
<comment type="caution">
    <text evidence="2">The sequence shown here is derived from an EMBL/GenBank/DDBJ whole genome shotgun (WGS) entry which is preliminary data.</text>
</comment>
<evidence type="ECO:0000259" key="1">
    <source>
        <dbReference type="PROSITE" id="PS50835"/>
    </source>
</evidence>
<feature type="non-terminal residue" evidence="2">
    <location>
        <position position="57"/>
    </location>
</feature>
<keyword evidence="3" id="KW-1185">Reference proteome</keyword>
<dbReference type="InterPro" id="IPR013783">
    <property type="entry name" value="Ig-like_fold"/>
</dbReference>
<organism evidence="2 3">
    <name type="scientific">Cirrhinus mrigala</name>
    <name type="common">Mrigala</name>
    <dbReference type="NCBI Taxonomy" id="683832"/>
    <lineage>
        <taxon>Eukaryota</taxon>
        <taxon>Metazoa</taxon>
        <taxon>Chordata</taxon>
        <taxon>Craniata</taxon>
        <taxon>Vertebrata</taxon>
        <taxon>Euteleostomi</taxon>
        <taxon>Actinopterygii</taxon>
        <taxon>Neopterygii</taxon>
        <taxon>Teleostei</taxon>
        <taxon>Ostariophysi</taxon>
        <taxon>Cypriniformes</taxon>
        <taxon>Cyprinidae</taxon>
        <taxon>Labeoninae</taxon>
        <taxon>Labeonini</taxon>
        <taxon>Cirrhinus</taxon>
    </lineage>
</organism>
<evidence type="ECO:0000313" key="3">
    <source>
        <dbReference type="Proteomes" id="UP001529510"/>
    </source>
</evidence>
<protein>
    <recommendedName>
        <fullName evidence="1">Ig-like domain-containing protein</fullName>
    </recommendedName>
</protein>